<reference evidence="8 9" key="1">
    <citation type="submission" date="2019-04" db="EMBL/GenBank/DDBJ databases">
        <title>An improved genome assembly and genetic linkage map for asparagus bean, Vigna unguiculata ssp. sesquipedialis.</title>
        <authorList>
            <person name="Xia Q."/>
            <person name="Zhang R."/>
            <person name="Dong Y."/>
        </authorList>
    </citation>
    <scope>NUCLEOTIDE SEQUENCE [LARGE SCALE GENOMIC DNA]</scope>
    <source>
        <tissue evidence="8">Leaf</tissue>
    </source>
</reference>
<dbReference type="GO" id="GO:0003735">
    <property type="term" value="F:structural constituent of ribosome"/>
    <property type="evidence" value="ECO:0007669"/>
    <property type="project" value="InterPro"/>
</dbReference>
<keyword evidence="6" id="KW-0175">Coiled coil</keyword>
<evidence type="ECO:0000256" key="2">
    <source>
        <dbReference type="ARBA" id="ARBA00005636"/>
    </source>
</evidence>
<protein>
    <submittedName>
        <fullName evidence="8">Large subunit ribosomal protein L2</fullName>
    </submittedName>
</protein>
<dbReference type="InterPro" id="IPR022671">
    <property type="entry name" value="Ribosomal_uL2_CS"/>
</dbReference>
<evidence type="ECO:0000259" key="7">
    <source>
        <dbReference type="SMART" id="SM01382"/>
    </source>
</evidence>
<gene>
    <name evidence="8" type="ORF">DEO72_LG3g2645</name>
</gene>
<dbReference type="Proteomes" id="UP000501690">
    <property type="component" value="Linkage Group LG3"/>
</dbReference>
<accession>A0A4D6LIG5</accession>
<name>A0A4D6LIG5_VIGUN</name>
<evidence type="ECO:0000256" key="4">
    <source>
        <dbReference type="ARBA" id="ARBA00023128"/>
    </source>
</evidence>
<evidence type="ECO:0000256" key="6">
    <source>
        <dbReference type="SAM" id="Coils"/>
    </source>
</evidence>
<dbReference type="GO" id="GO:0032543">
    <property type="term" value="P:mitochondrial translation"/>
    <property type="evidence" value="ECO:0007669"/>
    <property type="project" value="TreeGrafter"/>
</dbReference>
<dbReference type="Gene3D" id="4.10.950.10">
    <property type="entry name" value="Ribosomal protein L2, domain 3"/>
    <property type="match status" value="1"/>
</dbReference>
<proteinExistence type="inferred from homology"/>
<evidence type="ECO:0000313" key="9">
    <source>
        <dbReference type="Proteomes" id="UP000501690"/>
    </source>
</evidence>
<organism evidence="8 9">
    <name type="scientific">Vigna unguiculata</name>
    <name type="common">Cowpea</name>
    <dbReference type="NCBI Taxonomy" id="3917"/>
    <lineage>
        <taxon>Eukaryota</taxon>
        <taxon>Viridiplantae</taxon>
        <taxon>Streptophyta</taxon>
        <taxon>Embryophyta</taxon>
        <taxon>Tracheophyta</taxon>
        <taxon>Spermatophyta</taxon>
        <taxon>Magnoliopsida</taxon>
        <taxon>eudicotyledons</taxon>
        <taxon>Gunneridae</taxon>
        <taxon>Pentapetalae</taxon>
        <taxon>rosids</taxon>
        <taxon>fabids</taxon>
        <taxon>Fabales</taxon>
        <taxon>Fabaceae</taxon>
        <taxon>Papilionoideae</taxon>
        <taxon>50 kb inversion clade</taxon>
        <taxon>NPAAA clade</taxon>
        <taxon>indigoferoid/millettioid clade</taxon>
        <taxon>Phaseoleae</taxon>
        <taxon>Vigna</taxon>
    </lineage>
</organism>
<dbReference type="Gene3D" id="2.30.30.30">
    <property type="match status" value="1"/>
</dbReference>
<dbReference type="EMBL" id="CP039347">
    <property type="protein sequence ID" value="QCD88105.1"/>
    <property type="molecule type" value="Genomic_DNA"/>
</dbReference>
<dbReference type="Pfam" id="PF03947">
    <property type="entry name" value="Ribosomal_L2_C"/>
    <property type="match status" value="1"/>
</dbReference>
<evidence type="ECO:0000313" key="8">
    <source>
        <dbReference type="EMBL" id="QCD88105.1"/>
    </source>
</evidence>
<dbReference type="PANTHER" id="PTHR13691">
    <property type="entry name" value="RIBOSOMAL PROTEIN L2"/>
    <property type="match status" value="1"/>
</dbReference>
<evidence type="ECO:0000256" key="1">
    <source>
        <dbReference type="ARBA" id="ARBA00004173"/>
    </source>
</evidence>
<dbReference type="PROSITE" id="PS00467">
    <property type="entry name" value="RIBOSOMAL_L2"/>
    <property type="match status" value="1"/>
</dbReference>
<dbReference type="PANTHER" id="PTHR13691:SF72">
    <property type="entry name" value="EXPRESSED PROTEIN"/>
    <property type="match status" value="1"/>
</dbReference>
<dbReference type="SMART" id="SM01382">
    <property type="entry name" value="Ribosomal_L2_C"/>
    <property type="match status" value="1"/>
</dbReference>
<dbReference type="GO" id="GO:0003723">
    <property type="term" value="F:RNA binding"/>
    <property type="evidence" value="ECO:0007669"/>
    <property type="project" value="TreeGrafter"/>
</dbReference>
<dbReference type="AlphaFoldDB" id="A0A4D6LIG5"/>
<keyword evidence="3 8" id="KW-0689">Ribosomal protein</keyword>
<comment type="subcellular location">
    <subcellularLocation>
        <location evidence="1">Mitochondrion</location>
    </subcellularLocation>
</comment>
<dbReference type="InterPro" id="IPR014726">
    <property type="entry name" value="Ribosomal_uL2_dom3"/>
</dbReference>
<dbReference type="InterPro" id="IPR002171">
    <property type="entry name" value="Ribosomal_uL2"/>
</dbReference>
<feature type="domain" description="Large ribosomal subunit protein uL2 C-terminal" evidence="7">
    <location>
        <begin position="52"/>
        <end position="172"/>
    </location>
</feature>
<comment type="similarity">
    <text evidence="2">Belongs to the universal ribosomal protein uL2 family.</text>
</comment>
<feature type="coiled-coil region" evidence="6">
    <location>
        <begin position="283"/>
        <end position="319"/>
    </location>
</feature>
<dbReference type="FunFam" id="2.30.30.30:FF:000047">
    <property type="entry name" value="60S ribosomal protein L2, mitochondrial"/>
    <property type="match status" value="1"/>
</dbReference>
<dbReference type="SUPFAM" id="SSF50104">
    <property type="entry name" value="Translation proteins SH3-like domain"/>
    <property type="match status" value="1"/>
</dbReference>
<dbReference type="InterPro" id="IPR022669">
    <property type="entry name" value="Ribosomal_uL2_C"/>
</dbReference>
<evidence type="ECO:0000256" key="3">
    <source>
        <dbReference type="ARBA" id="ARBA00022980"/>
    </source>
</evidence>
<keyword evidence="5" id="KW-0687">Ribonucleoprotein</keyword>
<keyword evidence="4" id="KW-0496">Mitochondrion</keyword>
<evidence type="ECO:0000256" key="5">
    <source>
        <dbReference type="ARBA" id="ARBA00023274"/>
    </source>
</evidence>
<sequence>MALSLWRSRTASSTLNLLANTLRRFSSEVTNTSAQRTRESMMNQMMYSDINSRIGSCMPLSAMRIGTIIHNIELNPGQGGKLVRAAGTSAKILKEPTSAYCLIQMPSGVKKLIDSRCRATIGVVSNPSHGDRKLRKAGHSRWLGRRPVVRGVAMNPVDHPHGGGEAPPHVYKFPQFCMVGKMGCVLLLEQLKRRSELGSGGEGKPAVTAMGETYCREEQEELIPRVNKMATASPKLTPTSPVEHEHPGFLGGELDVSLLNIATNLKVIYTFRVCWVFDKRLLVETAEAEKASLQQQRKIEELEAQLNEAEDVVTDLWAELKRMANVQY</sequence>
<dbReference type="InterPro" id="IPR014722">
    <property type="entry name" value="Rib_uL2_dom2"/>
</dbReference>
<dbReference type="GO" id="GO:0005762">
    <property type="term" value="C:mitochondrial large ribosomal subunit"/>
    <property type="evidence" value="ECO:0007669"/>
    <property type="project" value="TreeGrafter"/>
</dbReference>
<keyword evidence="9" id="KW-1185">Reference proteome</keyword>
<dbReference type="InterPro" id="IPR008991">
    <property type="entry name" value="Translation_prot_SH3-like_sf"/>
</dbReference>